<evidence type="ECO:0000259" key="2">
    <source>
        <dbReference type="Pfam" id="PF00561"/>
    </source>
</evidence>
<dbReference type="SUPFAM" id="SSF53474">
    <property type="entry name" value="alpha/beta-Hydrolases"/>
    <property type="match status" value="1"/>
</dbReference>
<dbReference type="AlphaFoldDB" id="A0A160TTY6"/>
<dbReference type="PRINTS" id="PR00412">
    <property type="entry name" value="EPOXHYDRLASE"/>
</dbReference>
<dbReference type="InterPro" id="IPR000073">
    <property type="entry name" value="AB_hydrolase_1"/>
</dbReference>
<dbReference type="Gene3D" id="3.40.50.1820">
    <property type="entry name" value="alpha/beta hydrolase"/>
    <property type="match status" value="1"/>
</dbReference>
<reference evidence="3" key="1">
    <citation type="submission" date="2015-10" db="EMBL/GenBank/DDBJ databases">
        <authorList>
            <person name="Gilbert D.G."/>
        </authorList>
    </citation>
    <scope>NUCLEOTIDE SEQUENCE</scope>
</reference>
<dbReference type="Pfam" id="PF00561">
    <property type="entry name" value="Abhydrolase_1"/>
    <property type="match status" value="1"/>
</dbReference>
<gene>
    <name evidence="3" type="ORF">MGWOODY_XGa588</name>
</gene>
<dbReference type="InterPro" id="IPR000639">
    <property type="entry name" value="Epox_hydrolase-like"/>
</dbReference>
<proteinExistence type="predicted"/>
<dbReference type="PRINTS" id="PR00111">
    <property type="entry name" value="ABHYDROLASE"/>
</dbReference>
<dbReference type="PANTHER" id="PTHR43329">
    <property type="entry name" value="EPOXIDE HYDROLASE"/>
    <property type="match status" value="1"/>
</dbReference>
<keyword evidence="1 3" id="KW-0378">Hydrolase</keyword>
<feature type="domain" description="AB hydrolase-1" evidence="2">
    <location>
        <begin position="25"/>
        <end position="172"/>
    </location>
</feature>
<dbReference type="GO" id="GO:0016787">
    <property type="term" value="F:hydrolase activity"/>
    <property type="evidence" value="ECO:0007669"/>
    <property type="project" value="UniProtKB-KW"/>
</dbReference>
<dbReference type="InterPro" id="IPR029058">
    <property type="entry name" value="AB_hydrolase_fold"/>
</dbReference>
<accession>A0A160TTY6</accession>
<evidence type="ECO:0000256" key="1">
    <source>
        <dbReference type="ARBA" id="ARBA00022801"/>
    </source>
</evidence>
<sequence>MHDLDFVVVKSNGIRLKLAMAGDGPLVIFSHGWPESWYSWRHQIPVIAGAGYRAVAYDVRGYGESENPYPIEAYTIKQLAADVTGIIDALGYDEAILFGHDWGGPIALSTAALYPHRISAVGSLSVPHTGRGPRPVLDHWRSVYREQFFYQLYFLKQGLAEQEFEQNLQRSLYLTYCNFDGRGVTANSSHRSLDLESIKRSDARFLAGMYEPETYPDWLTPDDLAYLVGQFENSGLRGPFNRYRAQNIDWYQLPQLSQPLEQPACFITGVLDPVNAFLFHGTPTRARIEKHYHDLVLFELLEDVGHWTQQEAPTAVNALLLKFLESVGAK</sequence>
<evidence type="ECO:0000313" key="3">
    <source>
        <dbReference type="EMBL" id="CUS52685.1"/>
    </source>
</evidence>
<protein>
    <submittedName>
        <fullName evidence="3">Putative hydrolase</fullName>
    </submittedName>
</protein>
<organism evidence="3">
    <name type="scientific">hydrothermal vent metagenome</name>
    <dbReference type="NCBI Taxonomy" id="652676"/>
    <lineage>
        <taxon>unclassified sequences</taxon>
        <taxon>metagenomes</taxon>
        <taxon>ecological metagenomes</taxon>
    </lineage>
</organism>
<dbReference type="EMBL" id="CZRL01000086">
    <property type="protein sequence ID" value="CUS52685.1"/>
    <property type="molecule type" value="Genomic_DNA"/>
</dbReference>
<name>A0A160TTY6_9ZZZZ</name>